<evidence type="ECO:0000256" key="7">
    <source>
        <dbReference type="ARBA" id="ARBA00023295"/>
    </source>
</evidence>
<reference evidence="14 15" key="2">
    <citation type="submission" date="2019-01" db="EMBL/GenBank/DDBJ databases">
        <title>Tautonia sociabilis, a novel thermotolerant planctomycete of Isosphaeraceae family, isolated from a 4000 m deep subterranean habitat.</title>
        <authorList>
            <person name="Kovaleva O.L."/>
            <person name="Elcheninov A.G."/>
            <person name="Van Heerden E."/>
            <person name="Toshchakov S.V."/>
            <person name="Novikov A."/>
            <person name="Bonch-Osmolovskaya E.A."/>
            <person name="Kublanov I.V."/>
        </authorList>
    </citation>
    <scope>NUCLEOTIDE SEQUENCE [LARGE SCALE GENOMIC DNA]</scope>
    <source>
        <strain evidence="14 15">GM2012</strain>
    </source>
</reference>
<evidence type="ECO:0000256" key="10">
    <source>
        <dbReference type="ARBA" id="ARBA00053030"/>
    </source>
</evidence>
<dbReference type="Gene3D" id="1.50.10.10">
    <property type="match status" value="1"/>
</dbReference>
<feature type="domain" description="Trehalase-like N-terminal" evidence="13">
    <location>
        <begin position="3"/>
        <end position="148"/>
    </location>
</feature>
<dbReference type="Pfam" id="PF19291">
    <property type="entry name" value="TREH_N"/>
    <property type="match status" value="1"/>
</dbReference>
<comment type="pathway">
    <text evidence="11">Glycan degradation; trehalose degradation; D-glucose from alpha,alpha-trehalose: step 1/1.</text>
</comment>
<keyword evidence="15" id="KW-1185">Reference proteome</keyword>
<dbReference type="EMBL" id="RYZH01000012">
    <property type="protein sequence ID" value="RUL88294.1"/>
    <property type="molecule type" value="Genomic_DNA"/>
</dbReference>
<keyword evidence="7" id="KW-0326">Glycosidase</keyword>
<reference evidence="14 15" key="1">
    <citation type="submission" date="2018-12" db="EMBL/GenBank/DDBJ databases">
        <authorList>
            <person name="Toschakov S.V."/>
        </authorList>
    </citation>
    <scope>NUCLEOTIDE SEQUENCE [LARGE SCALE GENOMIC DNA]</scope>
    <source>
        <strain evidence="14 15">GM2012</strain>
    </source>
</reference>
<dbReference type="Pfam" id="PF00723">
    <property type="entry name" value="Glyco_hydro_15"/>
    <property type="match status" value="1"/>
</dbReference>
<dbReference type="InterPro" id="IPR045582">
    <property type="entry name" value="Trehalase-like_N"/>
</dbReference>
<evidence type="ECO:0000256" key="4">
    <source>
        <dbReference type="ARBA" id="ARBA00019905"/>
    </source>
</evidence>
<comment type="similarity">
    <text evidence="2">Belongs to the glycosyl hydrolase 15 family.</text>
</comment>
<evidence type="ECO:0000259" key="13">
    <source>
        <dbReference type="Pfam" id="PF19291"/>
    </source>
</evidence>
<evidence type="ECO:0000259" key="12">
    <source>
        <dbReference type="Pfam" id="PF00723"/>
    </source>
</evidence>
<evidence type="ECO:0000256" key="3">
    <source>
        <dbReference type="ARBA" id="ARBA00012757"/>
    </source>
</evidence>
<sequence>MPLPLEDYALIGDCQTAALVGRDGSIDWLCFPRFDSGAVFAALLGDEENGHWRIAPQGEIRACRRRYRPGTLVLETEFDVDGGTVRLTDCMPPRDALPDVLRLVECRRGSVKMRMDLVIRFDYGSIVPWVQRTDHGISAIAGPDMLRLRTDVPVHGENFRTVAEFELQAGQSASFDLTWYPSHEREPRQIDHSGAIHDTERWWREWSDRCSFGEGSCDGAFDREHWAEAVRRSLITLKALTYAPTGGIVAAPTTSLPEHLGGVRNWDYRFCWLRDATFTLYAMMIAGYHEEARSWREWLLRAVAGKPSQMQIMYGLAGERRLPELQLPWLPGYEGSSPVRIGNAAYDQFQLDVLGEVMDALHMCRRVGLEPMGISWNLQKELMDFLEGVWDQPDEGIWEVRGPRRHFTHSKVMAWVAFDRAVKAVEHFGRDGNVDRWRSLRDQIHREILDRSYDPEVGAFMQSYGSKLLDASVLMMPLVGFISPRDPRMVGTVRAIERRLKRDGFVDRYESDPRVDGLPPGEGSFLPCSFWLADNYAMMGRRDDAIELFENLLSIRNDLGLLSEEYDVAAGRLVGNFPQAFTHIGLINTAYNLSAATEHPAEHRQHS</sequence>
<organism evidence="14 15">
    <name type="scientific">Tautonia sociabilis</name>
    <dbReference type="NCBI Taxonomy" id="2080755"/>
    <lineage>
        <taxon>Bacteria</taxon>
        <taxon>Pseudomonadati</taxon>
        <taxon>Planctomycetota</taxon>
        <taxon>Planctomycetia</taxon>
        <taxon>Isosphaerales</taxon>
        <taxon>Isosphaeraceae</taxon>
        <taxon>Tautonia</taxon>
    </lineage>
</organism>
<dbReference type="InterPro" id="IPR008928">
    <property type="entry name" value="6-hairpin_glycosidase_sf"/>
</dbReference>
<dbReference type="OrthoDB" id="3902805at2"/>
<dbReference type="SUPFAM" id="SSF48208">
    <property type="entry name" value="Six-hairpin glycosidases"/>
    <property type="match status" value="1"/>
</dbReference>
<feature type="domain" description="GH15-like" evidence="12">
    <location>
        <begin position="228"/>
        <end position="590"/>
    </location>
</feature>
<dbReference type="Proteomes" id="UP000280296">
    <property type="component" value="Unassembled WGS sequence"/>
</dbReference>
<comment type="cofactor">
    <cofactor evidence="10">
        <name>phosphate</name>
        <dbReference type="ChEBI" id="CHEBI:43474"/>
    </cofactor>
</comment>
<evidence type="ECO:0000256" key="6">
    <source>
        <dbReference type="ARBA" id="ARBA00023277"/>
    </source>
</evidence>
<dbReference type="RefSeq" id="WP_126724808.1">
    <property type="nucleotide sequence ID" value="NZ_RYZH01000012.1"/>
</dbReference>
<accession>A0A432MLJ6</accession>
<comment type="caution">
    <text evidence="14">The sequence shown here is derived from an EMBL/GenBank/DDBJ whole genome shotgun (WGS) entry which is preliminary data.</text>
</comment>
<dbReference type="PANTHER" id="PTHR31616">
    <property type="entry name" value="TREHALASE"/>
    <property type="match status" value="1"/>
</dbReference>
<evidence type="ECO:0000256" key="11">
    <source>
        <dbReference type="ARBA" id="ARBA00060615"/>
    </source>
</evidence>
<evidence type="ECO:0000256" key="5">
    <source>
        <dbReference type="ARBA" id="ARBA00022801"/>
    </source>
</evidence>
<protein>
    <recommendedName>
        <fullName evidence="4">Trehalase</fullName>
        <ecNumber evidence="3">3.2.1.28</ecNumber>
    </recommendedName>
    <alternativeName>
        <fullName evidence="8">Alpha,alpha-trehalase</fullName>
    </alternativeName>
    <alternativeName>
        <fullName evidence="9">Alpha,alpha-trehalose glucohydrolase</fullName>
    </alternativeName>
</protein>
<evidence type="ECO:0000256" key="2">
    <source>
        <dbReference type="ARBA" id="ARBA00006188"/>
    </source>
</evidence>
<dbReference type="PANTHER" id="PTHR31616:SF0">
    <property type="entry name" value="GLUCAN 1,4-ALPHA-GLUCOSIDASE"/>
    <property type="match status" value="1"/>
</dbReference>
<dbReference type="FunFam" id="1.50.10.10:FF:000005">
    <property type="entry name" value="Glycosyl hydrolase, glucoamylase"/>
    <property type="match status" value="1"/>
</dbReference>
<evidence type="ECO:0000256" key="9">
    <source>
        <dbReference type="ARBA" id="ARBA00031637"/>
    </source>
</evidence>
<dbReference type="GO" id="GO:0005993">
    <property type="term" value="P:trehalose catabolic process"/>
    <property type="evidence" value="ECO:0007669"/>
    <property type="project" value="UniProtKB-ARBA"/>
</dbReference>
<gene>
    <name evidence="14" type="ORF">TsocGM_08135</name>
</gene>
<dbReference type="EC" id="3.2.1.28" evidence="3"/>
<dbReference type="InterPro" id="IPR011613">
    <property type="entry name" value="GH15-like"/>
</dbReference>
<keyword evidence="5 14" id="KW-0378">Hydrolase</keyword>
<dbReference type="GO" id="GO:0004555">
    <property type="term" value="F:alpha,alpha-trehalase activity"/>
    <property type="evidence" value="ECO:0007669"/>
    <property type="project" value="UniProtKB-EC"/>
</dbReference>
<dbReference type="InterPro" id="IPR012341">
    <property type="entry name" value="6hp_glycosidase-like_sf"/>
</dbReference>
<evidence type="ECO:0000313" key="15">
    <source>
        <dbReference type="Proteomes" id="UP000280296"/>
    </source>
</evidence>
<evidence type="ECO:0000256" key="8">
    <source>
        <dbReference type="ARBA" id="ARBA00030473"/>
    </source>
</evidence>
<dbReference type="AlphaFoldDB" id="A0A432MLJ6"/>
<evidence type="ECO:0000313" key="14">
    <source>
        <dbReference type="EMBL" id="RUL88294.1"/>
    </source>
</evidence>
<keyword evidence="6" id="KW-0119">Carbohydrate metabolism</keyword>
<name>A0A432MLJ6_9BACT</name>
<evidence type="ECO:0000256" key="1">
    <source>
        <dbReference type="ARBA" id="ARBA00001576"/>
    </source>
</evidence>
<proteinExistence type="inferred from homology"/>
<comment type="catalytic activity">
    <reaction evidence="1">
        <text>alpha,alpha-trehalose + H2O = alpha-D-glucose + beta-D-glucose</text>
        <dbReference type="Rhea" id="RHEA:32675"/>
        <dbReference type="ChEBI" id="CHEBI:15377"/>
        <dbReference type="ChEBI" id="CHEBI:15903"/>
        <dbReference type="ChEBI" id="CHEBI:16551"/>
        <dbReference type="ChEBI" id="CHEBI:17925"/>
        <dbReference type="EC" id="3.2.1.28"/>
    </reaction>
</comment>